<accession>A0A9J7N9H9</accession>
<keyword evidence="2" id="KW-1185">Reference proteome</keyword>
<dbReference type="PANTHER" id="PTHR14549:SF2">
    <property type="entry name" value="TRANSMEMBRANE PROTEIN 223"/>
    <property type="match status" value="1"/>
</dbReference>
<dbReference type="OrthoDB" id="5950063at2759"/>
<gene>
    <name evidence="3" type="primary">LOC118429327</name>
</gene>
<feature type="transmembrane region" description="Helical" evidence="1">
    <location>
        <begin position="153"/>
        <end position="173"/>
    </location>
</feature>
<name>A0A9J7N9H9_BRAFL</name>
<dbReference type="Pfam" id="PF06979">
    <property type="entry name" value="TMEM70"/>
    <property type="match status" value="1"/>
</dbReference>
<dbReference type="InterPro" id="IPR026100">
    <property type="entry name" value="Tmem223"/>
</dbReference>
<dbReference type="AlphaFoldDB" id="A0A9J7N9H9"/>
<dbReference type="GO" id="GO:0005739">
    <property type="term" value="C:mitochondrion"/>
    <property type="evidence" value="ECO:0000318"/>
    <property type="project" value="GO_Central"/>
</dbReference>
<reference evidence="2" key="1">
    <citation type="journal article" date="2020" name="Nat. Ecol. Evol.">
        <title>Deeply conserved synteny resolves early events in vertebrate evolution.</title>
        <authorList>
            <person name="Simakov O."/>
            <person name="Marletaz F."/>
            <person name="Yue J.X."/>
            <person name="O'Connell B."/>
            <person name="Jenkins J."/>
            <person name="Brandt A."/>
            <person name="Calef R."/>
            <person name="Tung C.H."/>
            <person name="Huang T.K."/>
            <person name="Schmutz J."/>
            <person name="Satoh N."/>
            <person name="Yu J.K."/>
            <person name="Putnam N.H."/>
            <person name="Green R.E."/>
            <person name="Rokhsar D.S."/>
        </authorList>
    </citation>
    <scope>NUCLEOTIDE SEQUENCE [LARGE SCALE GENOMIC DNA]</scope>
    <source>
        <strain evidence="2">S238N-H82</strain>
    </source>
</reference>
<dbReference type="OMA" id="KQVSCMA"/>
<proteinExistence type="predicted"/>
<dbReference type="InterPro" id="IPR045325">
    <property type="entry name" value="TMEM70/TMEM186/TMEM223"/>
</dbReference>
<dbReference type="PANTHER" id="PTHR14549">
    <property type="entry name" value="TRANSMEMBRANE PROTEIN 223"/>
    <property type="match status" value="1"/>
</dbReference>
<evidence type="ECO:0000313" key="2">
    <source>
        <dbReference type="Proteomes" id="UP000001554"/>
    </source>
</evidence>
<keyword evidence="1" id="KW-1133">Transmembrane helix</keyword>
<reference evidence="3" key="2">
    <citation type="submission" date="2025-08" db="UniProtKB">
        <authorList>
            <consortium name="RefSeq"/>
        </authorList>
    </citation>
    <scope>IDENTIFICATION</scope>
    <source>
        <strain evidence="3">S238N-H82</strain>
        <tissue evidence="3">Testes</tissue>
    </source>
</reference>
<feature type="transmembrane region" description="Helical" evidence="1">
    <location>
        <begin position="85"/>
        <end position="104"/>
    </location>
</feature>
<organism evidence="2 3">
    <name type="scientific">Branchiostoma floridae</name>
    <name type="common">Florida lancelet</name>
    <name type="synonym">Amphioxus</name>
    <dbReference type="NCBI Taxonomy" id="7739"/>
    <lineage>
        <taxon>Eukaryota</taxon>
        <taxon>Metazoa</taxon>
        <taxon>Chordata</taxon>
        <taxon>Cephalochordata</taxon>
        <taxon>Leptocardii</taxon>
        <taxon>Amphioxiformes</taxon>
        <taxon>Branchiostomatidae</taxon>
        <taxon>Branchiostoma</taxon>
    </lineage>
</organism>
<protein>
    <submittedName>
        <fullName evidence="3">Transmembrane protein 223-like</fullName>
    </submittedName>
</protein>
<dbReference type="RefSeq" id="XP_035695704.1">
    <property type="nucleotide sequence ID" value="XM_035839811.1"/>
</dbReference>
<evidence type="ECO:0000313" key="3">
    <source>
        <dbReference type="RefSeq" id="XP_035695704.1"/>
    </source>
</evidence>
<keyword evidence="1" id="KW-0472">Membrane</keyword>
<dbReference type="GeneID" id="118429327"/>
<sequence length="257" mass="29654">MAFRLLTVFSRTSLMKPMIYSETFQTSVCKQKHSATWWCNQRTVSSLLSNNRRFYDSRRQYQTDTNISKDVTLYHYERAGYYRRLGIFGIAQVVFWVYLAHLTYTTWRPERPEGRERQKDPAREGTVPKETFLRRRLENMSGYVTGNKWRNGIIGLCLVAGSAITFLCFVFPLRAVNRVVLQRGGQNVRFLTYAPFGLTRAFTVPLAHVSAAQGRGGTPSQIPVKVKGHSFFYVLDKQGKISNTRLFDFTIGVSRTF</sequence>
<dbReference type="KEGG" id="bfo:118429327"/>
<dbReference type="Proteomes" id="UP000001554">
    <property type="component" value="Chromosome 1"/>
</dbReference>
<keyword evidence="1" id="KW-0812">Transmembrane</keyword>
<evidence type="ECO:0000256" key="1">
    <source>
        <dbReference type="SAM" id="Phobius"/>
    </source>
</evidence>